<dbReference type="EMBL" id="KE344673">
    <property type="protein sequence ID" value="EXB75135.1"/>
    <property type="molecule type" value="Genomic_DNA"/>
</dbReference>
<dbReference type="AlphaFoldDB" id="W9RI25"/>
<gene>
    <name evidence="1" type="ORF">L484_025910</name>
</gene>
<name>W9RI25_9ROSA</name>
<keyword evidence="2" id="KW-1185">Reference proteome</keyword>
<evidence type="ECO:0000313" key="1">
    <source>
        <dbReference type="EMBL" id="EXB75135.1"/>
    </source>
</evidence>
<sequence>MLPHRHPTVRATAPTAYDPEAFTLLKQEVEALEIDLLRLQVDTLRQQIAALQFIILPSAVGEDIIEVNPFALPPTIFEVDFVDNVFVPIFADEGPIFDTEIDDLEVEFGPIFDEIDDELEDQKLILNC</sequence>
<proteinExistence type="predicted"/>
<organism evidence="1 2">
    <name type="scientific">Morus notabilis</name>
    <dbReference type="NCBI Taxonomy" id="981085"/>
    <lineage>
        <taxon>Eukaryota</taxon>
        <taxon>Viridiplantae</taxon>
        <taxon>Streptophyta</taxon>
        <taxon>Embryophyta</taxon>
        <taxon>Tracheophyta</taxon>
        <taxon>Spermatophyta</taxon>
        <taxon>Magnoliopsida</taxon>
        <taxon>eudicotyledons</taxon>
        <taxon>Gunneridae</taxon>
        <taxon>Pentapetalae</taxon>
        <taxon>rosids</taxon>
        <taxon>fabids</taxon>
        <taxon>Rosales</taxon>
        <taxon>Moraceae</taxon>
        <taxon>Moreae</taxon>
        <taxon>Morus</taxon>
    </lineage>
</organism>
<evidence type="ECO:0000313" key="2">
    <source>
        <dbReference type="Proteomes" id="UP000030645"/>
    </source>
</evidence>
<protein>
    <submittedName>
        <fullName evidence="1">Uncharacterized protein</fullName>
    </submittedName>
</protein>
<accession>W9RI25</accession>
<dbReference type="Proteomes" id="UP000030645">
    <property type="component" value="Unassembled WGS sequence"/>
</dbReference>
<reference evidence="2" key="1">
    <citation type="submission" date="2013-01" db="EMBL/GenBank/DDBJ databases">
        <title>Draft Genome Sequence of a Mulberry Tree, Morus notabilis C.K. Schneid.</title>
        <authorList>
            <person name="He N."/>
            <person name="Zhao S."/>
        </authorList>
    </citation>
    <scope>NUCLEOTIDE SEQUENCE</scope>
</reference>